<evidence type="ECO:0000256" key="18">
    <source>
        <dbReference type="SAM" id="MobiDB-lite"/>
    </source>
</evidence>
<evidence type="ECO:0000256" key="5">
    <source>
        <dbReference type="ARBA" id="ARBA00022676"/>
    </source>
</evidence>
<evidence type="ECO:0000256" key="11">
    <source>
        <dbReference type="ARBA" id="ARBA00023034"/>
    </source>
</evidence>
<sequence>MRNHRNQNRSGSGGGASSYASPRARASILLFFIGLVSILSLFSLDLSSDNTETTERGYSENEIRILQAQLDKLKRDLVQQKTERLKAELVFHRNMHTIEAMIGSHGTLDEVKNMVSNIKADAEIETVEGKEKIDLMELSRREELEERSRRRRPYAHSDSHSERERRMFEIAKKAERSRNDETMFKEKLESPFLNDDKLNNAKTKQYIDSQPPNAKGFPVVLLTYNRPERLNTTLGSLLKVRGIVKEKVLGVQDGTIESVTNVLRYRRVLINKRIETPMDRKRVTLKNGKIDGGAKIAMHYGYSLRKAFETFPDAPAIVVIEDDFLFSPDFMEFFVSVAPTVETDDTLWIASAWNDNGFQENVNVKDHSKILRTDQFPGLGWMLLRSIWTEISQNWPANQWDWYMRNPLTSKWRDCVYPEVPRDFHTGTRGTFMDADTHKKYFDRIRYNTDANFRWSPNVYKEVRVGNYEKSFVETLKSSVHVTEGWQLEVPSDIPLVVWYVQNPHPSQEKSVKPLMERFGIWHQLMRGSRQGVHEFWYRNKKVIFINTYNPPKMSHEKMKKQLWFWGYRKQTKWISYKPKGIPVFKPMDLLYQMKQPLPKDVSLEPNFAGVDVKITAASKDQTGESCSTVCVSKHLSCNAKYLPLINNCDTLKEYFNCKKCTESVGGDQPNFVSEEGDSCLVNSDPSYFSCEGHFYSARRLCPCM</sequence>
<name>A0A7S3PPY5_9STRA</name>
<dbReference type="FunFam" id="3.90.550.10:FF:000252">
    <property type="entry name" value="Protein O-linked-mannose beta-1,2-N-acetylglucosaminyltransferase 1"/>
    <property type="match status" value="1"/>
</dbReference>
<dbReference type="InterPro" id="IPR004139">
    <property type="entry name" value="Glyco_trans_13"/>
</dbReference>
<keyword evidence="7 19" id="KW-0812">Transmembrane</keyword>
<protein>
    <recommendedName>
        <fullName evidence="14">alpha-1,3-mannosyl-glycoprotein 2-beta-N-acetylglucosaminyltransferase</fullName>
        <ecNumber evidence="14">2.4.1.101</ecNumber>
    </recommendedName>
    <alternativeName>
        <fullName evidence="15">N-glycosyl-oligosaccharide-glycoprotein N-acetylglucosaminyltransferase I</fullName>
    </alternativeName>
</protein>
<keyword evidence="11" id="KW-0333">Golgi apparatus</keyword>
<dbReference type="InterPro" id="IPR052261">
    <property type="entry name" value="Glycosyltransferase_13"/>
</dbReference>
<evidence type="ECO:0000256" key="12">
    <source>
        <dbReference type="ARBA" id="ARBA00023136"/>
    </source>
</evidence>
<keyword evidence="9" id="KW-0735">Signal-anchor</keyword>
<accession>A0A7S3PPY5</accession>
<dbReference type="GO" id="GO:0000139">
    <property type="term" value="C:Golgi membrane"/>
    <property type="evidence" value="ECO:0007669"/>
    <property type="project" value="UniProtKB-SubCell"/>
</dbReference>
<evidence type="ECO:0000313" key="21">
    <source>
        <dbReference type="EMBL" id="CAE0446821.1"/>
    </source>
</evidence>
<evidence type="ECO:0000256" key="14">
    <source>
        <dbReference type="ARBA" id="ARBA00038949"/>
    </source>
</evidence>
<feature type="region of interest" description="Disordered" evidence="18">
    <location>
        <begin position="142"/>
        <end position="164"/>
    </location>
</feature>
<evidence type="ECO:0000256" key="2">
    <source>
        <dbReference type="ARBA" id="ARBA00004323"/>
    </source>
</evidence>
<evidence type="ECO:0000256" key="9">
    <source>
        <dbReference type="ARBA" id="ARBA00022968"/>
    </source>
</evidence>
<comment type="pathway">
    <text evidence="3">Protein modification; protein glycosylation.</text>
</comment>
<dbReference type="InterPro" id="IPR026116">
    <property type="entry name" value="GT18_cat"/>
</dbReference>
<dbReference type="PANTHER" id="PTHR10468">
    <property type="entry name" value="PROTEIN O-LINKED-MANNOSE BETA-1,2-N-ACETYLGLUCOSAMINYLTRANSFERASE 1/ALPHA-1,3-MANNOSYL-GLYCOPROTEIN 2-BETA-N-ACETYLGLUCOSAMINYLTRANSFERASE"/>
    <property type="match status" value="1"/>
</dbReference>
<dbReference type="Gene3D" id="3.90.550.10">
    <property type="entry name" value="Spore Coat Polysaccharide Biosynthesis Protein SpsA, Chain A"/>
    <property type="match status" value="1"/>
</dbReference>
<dbReference type="GO" id="GO:0046872">
    <property type="term" value="F:metal ion binding"/>
    <property type="evidence" value="ECO:0007669"/>
    <property type="project" value="UniProtKB-KW"/>
</dbReference>
<organism evidence="21">
    <name type="scientific">Aplanochytrium stocchinoi</name>
    <dbReference type="NCBI Taxonomy" id="215587"/>
    <lineage>
        <taxon>Eukaryota</taxon>
        <taxon>Sar</taxon>
        <taxon>Stramenopiles</taxon>
        <taxon>Bigyra</taxon>
        <taxon>Labyrinthulomycetes</taxon>
        <taxon>Thraustochytrida</taxon>
        <taxon>Thraustochytriidae</taxon>
        <taxon>Aplanochytrium</taxon>
    </lineage>
</organism>
<feature type="domain" description="Glycosyltransferase family 18 catalytic" evidence="20">
    <location>
        <begin position="620"/>
        <end position="704"/>
    </location>
</feature>
<gene>
    <name evidence="21" type="ORF">ASTO00021_LOCUS16812</name>
</gene>
<feature type="transmembrane region" description="Helical" evidence="19">
    <location>
        <begin position="26"/>
        <end position="44"/>
    </location>
</feature>
<dbReference type="GO" id="GO:0030144">
    <property type="term" value="F:alpha-1,6-mannosylglycoprotein 6-beta-N-acetylglucosaminyltransferase activity"/>
    <property type="evidence" value="ECO:0007669"/>
    <property type="project" value="InterPro"/>
</dbReference>
<dbReference type="EMBL" id="HBIN01021910">
    <property type="protein sequence ID" value="CAE0446821.1"/>
    <property type="molecule type" value="Transcribed_RNA"/>
</dbReference>
<evidence type="ECO:0000256" key="6">
    <source>
        <dbReference type="ARBA" id="ARBA00022679"/>
    </source>
</evidence>
<evidence type="ECO:0000256" key="7">
    <source>
        <dbReference type="ARBA" id="ARBA00022692"/>
    </source>
</evidence>
<comment type="similarity">
    <text evidence="4">Belongs to the glycosyltransferase 13 family.</text>
</comment>
<dbReference type="EC" id="2.4.1.101" evidence="14"/>
<dbReference type="Pfam" id="PF15024">
    <property type="entry name" value="Glyco_transf_18"/>
    <property type="match status" value="1"/>
</dbReference>
<proteinExistence type="inferred from homology"/>
<evidence type="ECO:0000256" key="1">
    <source>
        <dbReference type="ARBA" id="ARBA00001936"/>
    </source>
</evidence>
<evidence type="ECO:0000256" key="10">
    <source>
        <dbReference type="ARBA" id="ARBA00022989"/>
    </source>
</evidence>
<dbReference type="GO" id="GO:0003827">
    <property type="term" value="F:alpha-1,3-mannosylglycoprotein 2-beta-N-acetylglucosaminyltransferase activity"/>
    <property type="evidence" value="ECO:0007669"/>
    <property type="project" value="UniProtKB-EC"/>
</dbReference>
<keyword evidence="13" id="KW-0464">Manganese</keyword>
<comment type="subcellular location">
    <subcellularLocation>
        <location evidence="2">Golgi apparatus membrane</location>
        <topology evidence="2">Single-pass type II membrane protein</topology>
    </subcellularLocation>
</comment>
<evidence type="ECO:0000256" key="19">
    <source>
        <dbReference type="SAM" id="Phobius"/>
    </source>
</evidence>
<evidence type="ECO:0000256" key="16">
    <source>
        <dbReference type="ARBA" id="ARBA00049421"/>
    </source>
</evidence>
<reference evidence="21" key="1">
    <citation type="submission" date="2021-01" db="EMBL/GenBank/DDBJ databases">
        <authorList>
            <person name="Corre E."/>
            <person name="Pelletier E."/>
            <person name="Niang G."/>
            <person name="Scheremetjew M."/>
            <person name="Finn R."/>
            <person name="Kale V."/>
            <person name="Holt S."/>
            <person name="Cochrane G."/>
            <person name="Meng A."/>
            <person name="Brown T."/>
            <person name="Cohen L."/>
        </authorList>
    </citation>
    <scope>NUCLEOTIDE SEQUENCE</scope>
    <source>
        <strain evidence="21">GSBS06</strain>
    </source>
</reference>
<evidence type="ECO:0000256" key="17">
    <source>
        <dbReference type="SAM" id="Coils"/>
    </source>
</evidence>
<keyword evidence="8" id="KW-0479">Metal-binding</keyword>
<keyword evidence="6" id="KW-0808">Transferase</keyword>
<dbReference type="SUPFAM" id="SSF53448">
    <property type="entry name" value="Nucleotide-diphospho-sugar transferases"/>
    <property type="match status" value="1"/>
</dbReference>
<comment type="cofactor">
    <cofactor evidence="1">
        <name>Mn(2+)</name>
        <dbReference type="ChEBI" id="CHEBI:29035"/>
    </cofactor>
</comment>
<keyword evidence="12 19" id="KW-0472">Membrane</keyword>
<keyword evidence="10 19" id="KW-1133">Transmembrane helix</keyword>
<evidence type="ECO:0000259" key="20">
    <source>
        <dbReference type="Pfam" id="PF15024"/>
    </source>
</evidence>
<keyword evidence="17" id="KW-0175">Coiled coil</keyword>
<dbReference type="AlphaFoldDB" id="A0A7S3PPY5"/>
<feature type="coiled-coil region" evidence="17">
    <location>
        <begin position="56"/>
        <end position="90"/>
    </location>
</feature>
<evidence type="ECO:0000256" key="8">
    <source>
        <dbReference type="ARBA" id="ARBA00022723"/>
    </source>
</evidence>
<dbReference type="Pfam" id="PF03071">
    <property type="entry name" value="GNT-I"/>
    <property type="match status" value="1"/>
</dbReference>
<dbReference type="PANTHER" id="PTHR10468:SF0">
    <property type="entry name" value="ALPHA-1,3-MANNOSYL-GLYCOPROTEIN 2-BETA-N-ACETYLGLUCOSAMINYLTRANSFERASE"/>
    <property type="match status" value="1"/>
</dbReference>
<feature type="compositionally biased region" description="Basic and acidic residues" evidence="18">
    <location>
        <begin position="155"/>
        <end position="164"/>
    </location>
</feature>
<evidence type="ECO:0000256" key="15">
    <source>
        <dbReference type="ARBA" id="ARBA00041712"/>
    </source>
</evidence>
<keyword evidence="5" id="KW-0328">Glycosyltransferase</keyword>
<evidence type="ECO:0000256" key="13">
    <source>
        <dbReference type="ARBA" id="ARBA00023211"/>
    </source>
</evidence>
<comment type="catalytic activity">
    <reaction evidence="16">
        <text>N(4)-(alpha-D-Man-(1-&gt;3)-[alpha-D-Man-(1-&gt;3)-[alpha-D-Man-(1-&gt;6)]-alpha-D-Man-(1-&gt;6)]-beta-D-Man-(1-&gt;4)-beta-D-GlcNAc-(1-&gt;4)-beta-D-GlcNAc)-L-asparaginyl-[protein] (N-glucan mannose isomer 5A1,2) + UDP-N-acetyl-alpha-D-glucosamine = N(4)-{beta-D-GlcNAc-(1-&gt;2)-alpha-D-Man-(1-&gt;3)-[alpha-D-Man-(1-&gt;3)-[alpha-D-Man-(1-&gt;6)]-alpha-D-Man-(1-&gt;6)]-beta-D-Man-(1-&gt;4)-beta-D-GlcNAc-(1-&gt;4)-beta-D-GlcNAc}-L-asparaginyl-[protein] + UDP + H(+)</text>
        <dbReference type="Rhea" id="RHEA:11456"/>
        <dbReference type="Rhea" id="RHEA-COMP:14367"/>
        <dbReference type="Rhea" id="RHEA-COMP:14368"/>
        <dbReference type="ChEBI" id="CHEBI:15378"/>
        <dbReference type="ChEBI" id="CHEBI:57705"/>
        <dbReference type="ChEBI" id="CHEBI:58223"/>
        <dbReference type="ChEBI" id="CHEBI:59087"/>
        <dbReference type="ChEBI" id="CHEBI:60625"/>
        <dbReference type="EC" id="2.4.1.101"/>
    </reaction>
</comment>
<evidence type="ECO:0000256" key="4">
    <source>
        <dbReference type="ARBA" id="ARBA00006492"/>
    </source>
</evidence>
<evidence type="ECO:0000256" key="3">
    <source>
        <dbReference type="ARBA" id="ARBA00004922"/>
    </source>
</evidence>
<dbReference type="InterPro" id="IPR029044">
    <property type="entry name" value="Nucleotide-diphossugar_trans"/>
</dbReference>
<dbReference type="UniPathway" id="UPA00378"/>